<feature type="region of interest" description="Disordered" evidence="2">
    <location>
        <begin position="1059"/>
        <end position="1086"/>
    </location>
</feature>
<feature type="domain" description="GOLD" evidence="3">
    <location>
        <begin position="1405"/>
        <end position="1510"/>
    </location>
</feature>
<feature type="coiled-coil region" evidence="1">
    <location>
        <begin position="431"/>
        <end position="486"/>
    </location>
</feature>
<feature type="coiled-coil region" evidence="1">
    <location>
        <begin position="512"/>
        <end position="596"/>
    </location>
</feature>
<dbReference type="Proteomes" id="UP001165121">
    <property type="component" value="Unassembled WGS sequence"/>
</dbReference>
<name>A0A9W6X463_9STRA</name>
<feature type="compositionally biased region" description="Low complexity" evidence="2">
    <location>
        <begin position="1252"/>
        <end position="1271"/>
    </location>
</feature>
<dbReference type="InterPro" id="IPR036598">
    <property type="entry name" value="GOLD_dom_sf"/>
</dbReference>
<feature type="compositionally biased region" description="Acidic residues" evidence="2">
    <location>
        <begin position="1667"/>
        <end position="1680"/>
    </location>
</feature>
<keyword evidence="1" id="KW-0175">Coiled coil</keyword>
<dbReference type="Gene3D" id="2.60.120.680">
    <property type="entry name" value="GOLD domain"/>
    <property type="match status" value="1"/>
</dbReference>
<dbReference type="GO" id="GO:0003682">
    <property type="term" value="F:chromatin binding"/>
    <property type="evidence" value="ECO:0007669"/>
    <property type="project" value="TreeGrafter"/>
</dbReference>
<dbReference type="Gene3D" id="1.10.287.1490">
    <property type="match status" value="2"/>
</dbReference>
<organism evidence="4 5">
    <name type="scientific">Phytophthora fragariaefolia</name>
    <dbReference type="NCBI Taxonomy" id="1490495"/>
    <lineage>
        <taxon>Eukaryota</taxon>
        <taxon>Sar</taxon>
        <taxon>Stramenopiles</taxon>
        <taxon>Oomycota</taxon>
        <taxon>Peronosporomycetes</taxon>
        <taxon>Peronosporales</taxon>
        <taxon>Peronosporaceae</taxon>
        <taxon>Phytophthora</taxon>
    </lineage>
</organism>
<dbReference type="InterPro" id="IPR009038">
    <property type="entry name" value="GOLD_dom"/>
</dbReference>
<feature type="region of interest" description="Disordered" evidence="2">
    <location>
        <begin position="1648"/>
        <end position="1712"/>
    </location>
</feature>
<feature type="compositionally biased region" description="Low complexity" evidence="2">
    <location>
        <begin position="1063"/>
        <end position="1074"/>
    </location>
</feature>
<evidence type="ECO:0000256" key="1">
    <source>
        <dbReference type="SAM" id="Coils"/>
    </source>
</evidence>
<dbReference type="SUPFAM" id="SSF101576">
    <property type="entry name" value="Supernatant protein factor (SPF), C-terminal domain"/>
    <property type="match status" value="1"/>
</dbReference>
<feature type="region of interest" description="Disordered" evidence="2">
    <location>
        <begin position="48"/>
        <end position="67"/>
    </location>
</feature>
<sequence length="1712" mass="191874">MKLKGNEGAAAALLQSAGAVAKGRGLLLEQQQTIFGLLGRWEQLEDALEGQRRRPSDAEGRDEEQLDTPHARVIARVRGLVQLGDVLAELFPECKEAAEVREELEKLREVETEAARLRKQLQAAREETLEVNEMLQQESGALEEASEEMERMRRKEEMRQQEDAALLEQQREACQAMEELVRESDQEIQKMTQSATACAEEMQSLRIEMESLAAERERLVRAHADEVNELQAQLASAMEALSAKDEERAGLNGELHTMQAQLDELNSEKEDLIKLHASEIEDLRQQLQTATESLPTDSVVEAAPNAEVVEALQLETATESVAEVAPNAEEVEALQLETATESLSTESVAEVAPNAEEVEALQLETTTESLSTESVVEAAPNAEEVEALQLETTTESLSTESVVEAAPNAEVVEALQAQNDNMVTSGGLEKIAELQSVIDNLQAQIAGYGERSQDQQDTISTLQHDREELQGQVVLLTNDKTQADKEVYEVQRAHEAEMLVMQTDLDTLRAHVADYEERDQAQQNTITSLEAEQTELQGRIEVLTNEKAEAVDALQNTDGEEMTRFAQRVADSEKVIDSLTSELSEVKNTLAQKLAEQSEAADAQERCAEEFRTCRSELDAKVRECEELWNDLEAVQDAEATKNKEAEKRASQLIAELRDLVAVLGGTDNIDAGVVRAITEKMSETPEVAELCNRLATLMEKLVSLREQHESMRIECQKHKQVLNEFVENADWRLFAKGDEDKKEVVRSLETIEDATECLVIARGNIVSWLDELQQLRDQIETDTVKFNNLKQEKVQEQECVVALEDSKRDLESLVKSLNEQLATMRQEKEEIETAAEKLKAQNHCVSVQGQQQQAAQQEEVAELQQQLSTLRSDFERYRVRSHTALKKMEKRAELLNGMRKENDTLLKQIEESNQQRDDADTARRESEARLQEVLRTQEMMQADFDQIVAEKARAVNDLEEEIQRLEMERDEAGKEIEALTFKIQELENEKAQIEEEGERIKEAEREAFQARLNTATAAVQTAKEDLQKVHDALETSKTENDKRQKRIEFLELELEQQQKRISSTTDTSNSFPSSPSPANPSLASPPVEVARSVAVLEKELVSLRASETSLRKQLDDAHAELVGLQERFATTKAANAEKVFALEEQSNHWKIELAAATEELHRLNSVLEMGKSTITQPALTNGKSSSPVPELQMQQKHTDHTAQMPGLSADVRELKTELADANTEITLLSRALDACREELKSARDQIDVLASSSLEPESGEDSSGSSGVSKVSSILVAKDEALKKLRVQVLELQEELQTLREEKGALELELEKEELNELQASRKHMQSEKERAMQLKRRQTLVSGFEKQVKTLVDELQQRLEDHSSAFREVCDFRDEHRAALFNNGDAINGGGNSAGHSSKTEFEECLVMRSGVVIKAGASFQLPVICEKRGWRVVWSFSVKEESADVSFKLSAMMADATSTEVEVVSPERMNDMSGVFQVQHDNTTLVFEWDNSFSWLNEKTLDYHVSIQEPLTPQAQKVRQGERELQAKAKLLEDGLALIEAEAQRRSELSATLNRLGECEAAKNKHLEEFGARKTEVLAQKTRFQEEMDAQKSAFSAMLREQDELEDVERTIMRAWDAAVAEREDVEMTLQLAGNGAQLETLAQEMKEQAESVTEQLKTPIRPEDEEESSATEEPNAEQDHVAGVDDAVEGESSSQQACVEPESNEKQE</sequence>
<keyword evidence="5" id="KW-1185">Reference proteome</keyword>
<gene>
    <name evidence="4" type="ORF">Pfra01_000646900</name>
</gene>
<evidence type="ECO:0000256" key="2">
    <source>
        <dbReference type="SAM" id="MobiDB-lite"/>
    </source>
</evidence>
<dbReference type="PANTHER" id="PTHR43941">
    <property type="entry name" value="STRUCTURAL MAINTENANCE OF CHROMOSOMES PROTEIN 2"/>
    <property type="match status" value="1"/>
</dbReference>
<dbReference type="OrthoDB" id="1434354at2759"/>
<feature type="coiled-coil region" evidence="1">
    <location>
        <begin position="97"/>
        <end position="293"/>
    </location>
</feature>
<evidence type="ECO:0000313" key="4">
    <source>
        <dbReference type="EMBL" id="GMF29809.1"/>
    </source>
</evidence>
<feature type="compositionally biased region" description="Basic and acidic residues" evidence="2">
    <location>
        <begin position="49"/>
        <end position="59"/>
    </location>
</feature>
<dbReference type="PROSITE" id="PS50866">
    <property type="entry name" value="GOLD"/>
    <property type="match status" value="1"/>
</dbReference>
<protein>
    <submittedName>
        <fullName evidence="4">Unnamed protein product</fullName>
    </submittedName>
</protein>
<dbReference type="PANTHER" id="PTHR43941:SF1">
    <property type="entry name" value="STRUCTURAL MAINTENANCE OF CHROMOSOMES PROTEIN 2"/>
    <property type="match status" value="1"/>
</dbReference>
<dbReference type="GO" id="GO:0000796">
    <property type="term" value="C:condensin complex"/>
    <property type="evidence" value="ECO:0007669"/>
    <property type="project" value="TreeGrafter"/>
</dbReference>
<dbReference type="GO" id="GO:0000785">
    <property type="term" value="C:chromatin"/>
    <property type="evidence" value="ECO:0007669"/>
    <property type="project" value="TreeGrafter"/>
</dbReference>
<proteinExistence type="predicted"/>
<evidence type="ECO:0000259" key="3">
    <source>
        <dbReference type="PROSITE" id="PS50866"/>
    </source>
</evidence>
<dbReference type="GO" id="GO:0000793">
    <property type="term" value="C:condensed chromosome"/>
    <property type="evidence" value="ECO:0007669"/>
    <property type="project" value="TreeGrafter"/>
</dbReference>
<feature type="coiled-coil region" evidence="1">
    <location>
        <begin position="688"/>
        <end position="715"/>
    </location>
</feature>
<dbReference type="GO" id="GO:0007076">
    <property type="term" value="P:mitotic chromosome condensation"/>
    <property type="evidence" value="ECO:0007669"/>
    <property type="project" value="TreeGrafter"/>
</dbReference>
<accession>A0A9W6X463</accession>
<dbReference type="EMBL" id="BSXT01000547">
    <property type="protein sequence ID" value="GMF29809.1"/>
    <property type="molecule type" value="Genomic_DNA"/>
</dbReference>
<feature type="region of interest" description="Disordered" evidence="2">
    <location>
        <begin position="1251"/>
        <end position="1271"/>
    </location>
</feature>
<evidence type="ECO:0000313" key="5">
    <source>
        <dbReference type="Proteomes" id="UP001165121"/>
    </source>
</evidence>
<reference evidence="4" key="1">
    <citation type="submission" date="2023-04" db="EMBL/GenBank/DDBJ databases">
        <title>Phytophthora fragariaefolia NBRC 109709.</title>
        <authorList>
            <person name="Ichikawa N."/>
            <person name="Sato H."/>
            <person name="Tonouchi N."/>
        </authorList>
    </citation>
    <scope>NUCLEOTIDE SEQUENCE</scope>
    <source>
        <strain evidence="4">NBRC 109709</strain>
    </source>
</reference>
<comment type="caution">
    <text evidence="4">The sequence shown here is derived from an EMBL/GenBank/DDBJ whole genome shotgun (WGS) entry which is preliminary data.</text>
</comment>